<feature type="compositionally biased region" description="Polar residues" evidence="1">
    <location>
        <begin position="185"/>
        <end position="206"/>
    </location>
</feature>
<gene>
    <name evidence="2" type="ORF">OHK93_003731</name>
</gene>
<sequence length="516" mass="54983">MAPEPETPRRHARGGKRAAKKNATAASSGPPPIPTDATADATANEAHAFQPIHILKRGEAAAPPAAEHQSAAIPQIETTPPRMNPHVEAEGTKPQPQPQEAPRSDNNSAAERPKPRQKSKSKTKATPAKPVQTKSHNGPSKSVHETPKSKSKYPAFFTESPSKAYAGPGFHASPDASSLPLPKFLSQSVPNVDKTTSLKNMMSGTDSSESSPSESEASPSKHAAIAKLDRQTREESPLDIFFQADKKSKSHVPQPALNTGRIKRQGNPTSSLGASDGLQPVQRNHVRHLTDSSNAGMFPMEMEAFTPQPRNATVPSKFLSENRTVSESANVPRKDLNAADLMKLLNVSQPSAPTPSPGDSSPLKPSTPSPSQRPKTASRSSARLSGTPPIFSGGLDRSPEERQAALLALAEKQIAMPNGYTPSGPSSQRPATSSSLRKEMRVSSSPSSGRVPELPSSSAPSHAYATRASTAVKPRPTPAERTMPFQKPNEAQQPINGNHLDLKSMEDDLRKILKLV</sequence>
<feature type="compositionally biased region" description="Basic and acidic residues" evidence="1">
    <location>
        <begin position="227"/>
        <end position="236"/>
    </location>
</feature>
<protein>
    <submittedName>
        <fullName evidence="2">Uncharacterized protein</fullName>
    </submittedName>
</protein>
<feature type="compositionally biased region" description="Polar residues" evidence="1">
    <location>
        <begin position="372"/>
        <end position="384"/>
    </location>
</feature>
<feature type="compositionally biased region" description="Low complexity" evidence="1">
    <location>
        <begin position="360"/>
        <end position="370"/>
    </location>
</feature>
<evidence type="ECO:0000313" key="3">
    <source>
        <dbReference type="Proteomes" id="UP001161017"/>
    </source>
</evidence>
<feature type="compositionally biased region" description="Low complexity" evidence="1">
    <location>
        <begin position="207"/>
        <end position="220"/>
    </location>
</feature>
<proteinExistence type="predicted"/>
<dbReference type="GO" id="GO:0016071">
    <property type="term" value="P:mRNA metabolic process"/>
    <property type="evidence" value="ECO:0007669"/>
    <property type="project" value="UniProtKB-ARBA"/>
</dbReference>
<dbReference type="AlphaFoldDB" id="A0AA43QUJ2"/>
<dbReference type="Proteomes" id="UP001161017">
    <property type="component" value="Unassembled WGS sequence"/>
</dbReference>
<feature type="compositionally biased region" description="Polar residues" evidence="1">
    <location>
        <begin position="420"/>
        <end position="435"/>
    </location>
</feature>
<dbReference type="InterPro" id="IPR028322">
    <property type="entry name" value="PNRC-like_rgn"/>
</dbReference>
<feature type="compositionally biased region" description="Basic residues" evidence="1">
    <location>
        <begin position="10"/>
        <end position="20"/>
    </location>
</feature>
<dbReference type="Pfam" id="PF15365">
    <property type="entry name" value="PNRC"/>
    <property type="match status" value="1"/>
</dbReference>
<reference evidence="2" key="1">
    <citation type="journal article" date="2023" name="Genome Biol. Evol.">
        <title>First Whole Genome Sequence and Flow Cytometry Genome Size Data for the Lichen-Forming Fungus Ramalina farinacea (Ascomycota).</title>
        <authorList>
            <person name="Llewellyn T."/>
            <person name="Mian S."/>
            <person name="Hill R."/>
            <person name="Leitch I.J."/>
            <person name="Gaya E."/>
        </authorList>
    </citation>
    <scope>NUCLEOTIDE SEQUENCE</scope>
    <source>
        <strain evidence="2">LIQ254RAFAR</strain>
    </source>
</reference>
<organism evidence="2 3">
    <name type="scientific">Ramalina farinacea</name>
    <dbReference type="NCBI Taxonomy" id="258253"/>
    <lineage>
        <taxon>Eukaryota</taxon>
        <taxon>Fungi</taxon>
        <taxon>Dikarya</taxon>
        <taxon>Ascomycota</taxon>
        <taxon>Pezizomycotina</taxon>
        <taxon>Lecanoromycetes</taxon>
        <taxon>OSLEUM clade</taxon>
        <taxon>Lecanoromycetidae</taxon>
        <taxon>Lecanorales</taxon>
        <taxon>Lecanorineae</taxon>
        <taxon>Ramalinaceae</taxon>
        <taxon>Ramalina</taxon>
    </lineage>
</organism>
<comment type="caution">
    <text evidence="2">The sequence shown here is derived from an EMBL/GenBank/DDBJ whole genome shotgun (WGS) entry which is preliminary data.</text>
</comment>
<evidence type="ECO:0000256" key="1">
    <source>
        <dbReference type="SAM" id="MobiDB-lite"/>
    </source>
</evidence>
<feature type="region of interest" description="Disordered" evidence="1">
    <location>
        <begin position="307"/>
        <end position="502"/>
    </location>
</feature>
<accession>A0AA43QUJ2</accession>
<evidence type="ECO:0000313" key="2">
    <source>
        <dbReference type="EMBL" id="MDI1492517.1"/>
    </source>
</evidence>
<feature type="compositionally biased region" description="Polar residues" evidence="1">
    <location>
        <begin position="308"/>
        <end position="329"/>
    </location>
</feature>
<name>A0AA43QUJ2_9LECA</name>
<feature type="region of interest" description="Disordered" evidence="1">
    <location>
        <begin position="1"/>
        <end position="285"/>
    </location>
</feature>
<dbReference type="EMBL" id="JAPUFD010000019">
    <property type="protein sequence ID" value="MDI1492517.1"/>
    <property type="molecule type" value="Genomic_DNA"/>
</dbReference>
<keyword evidence="3" id="KW-1185">Reference proteome</keyword>